<dbReference type="Proteomes" id="UP000242715">
    <property type="component" value="Unassembled WGS sequence"/>
</dbReference>
<reference evidence="2" key="1">
    <citation type="journal article" date="2017" name="Front. Plant Sci.">
        <title>Climate Clever Clovers: New Paradigm to Reduce the Environmental Footprint of Ruminants by Breeding Low Methanogenic Forages Utilizing Haplotype Variation.</title>
        <authorList>
            <person name="Kaur P."/>
            <person name="Appels R."/>
            <person name="Bayer P.E."/>
            <person name="Keeble-Gagnere G."/>
            <person name="Wang J."/>
            <person name="Hirakawa H."/>
            <person name="Shirasawa K."/>
            <person name="Vercoe P."/>
            <person name="Stefanova K."/>
            <person name="Durmic Z."/>
            <person name="Nichols P."/>
            <person name="Revell C."/>
            <person name="Isobe S.N."/>
            <person name="Edwards D."/>
            <person name="Erskine W."/>
        </authorList>
    </citation>
    <scope>NUCLEOTIDE SEQUENCE [LARGE SCALE GENOMIC DNA]</scope>
    <source>
        <strain evidence="2">cv. Daliak</strain>
    </source>
</reference>
<dbReference type="InterPro" id="IPR006553">
    <property type="entry name" value="Leu-rich_rpt_Cys-con_subtyp"/>
</dbReference>
<evidence type="ECO:0000313" key="1">
    <source>
        <dbReference type="EMBL" id="GAU44988.1"/>
    </source>
</evidence>
<sequence length="460" mass="52148">MFSISNTDLFLIADCFPLLEELDLSNPKKLNLVDRNRNFLQGVEALSLSLSKLRKINLSSHYYMNDRMLFHLFNNCKFLQDAIIFNCDYITINGIALAICERPTLTSLSVPCAFDHLRRVIERSITPHFINSLLSLKGLTALDFTSLSISNELLSSIAMEGLPLTKLVLHNCTGYSYDGIFCLLSKCPCIQHLDLQYTRFLDNQHLTDQHLVQLSSFLGHLISINLDHCRKLTESALFALAKNCPLLSEIKMEYTLIGKESAENSNHSMDSFVCPQLKSLCLAHNFWLRDENIIMFASIFPNLQLFDWSSYCHISRGISFQVIKRCCKIRHLNLAFSDEVNLMNLLTMNFEAPKLEVLNLSFTQINYGTLYVISKNCCGLLHLLLAYCGGVTEIGVKIVLENCTQLREISLRGCDEVNSNIISSMISSRPSLRKIIAPPGFDLKDKEKKRLFLSQGCLVC</sequence>
<dbReference type="GO" id="GO:0031146">
    <property type="term" value="P:SCF-dependent proteasomal ubiquitin-dependent protein catabolic process"/>
    <property type="evidence" value="ECO:0007669"/>
    <property type="project" value="TreeGrafter"/>
</dbReference>
<organism evidence="1 2">
    <name type="scientific">Trifolium subterraneum</name>
    <name type="common">Subterranean clover</name>
    <dbReference type="NCBI Taxonomy" id="3900"/>
    <lineage>
        <taxon>Eukaryota</taxon>
        <taxon>Viridiplantae</taxon>
        <taxon>Streptophyta</taxon>
        <taxon>Embryophyta</taxon>
        <taxon>Tracheophyta</taxon>
        <taxon>Spermatophyta</taxon>
        <taxon>Magnoliopsida</taxon>
        <taxon>eudicotyledons</taxon>
        <taxon>Gunneridae</taxon>
        <taxon>Pentapetalae</taxon>
        <taxon>rosids</taxon>
        <taxon>fabids</taxon>
        <taxon>Fabales</taxon>
        <taxon>Fabaceae</taxon>
        <taxon>Papilionoideae</taxon>
        <taxon>50 kb inversion clade</taxon>
        <taxon>NPAAA clade</taxon>
        <taxon>Hologalegina</taxon>
        <taxon>IRL clade</taxon>
        <taxon>Trifolieae</taxon>
        <taxon>Trifolium</taxon>
    </lineage>
</organism>
<dbReference type="SMART" id="SM00367">
    <property type="entry name" value="LRR_CC"/>
    <property type="match status" value="6"/>
</dbReference>
<dbReference type="OrthoDB" id="6066220at2759"/>
<dbReference type="PANTHER" id="PTHR13318">
    <property type="entry name" value="PARTNER OF PAIRED, ISOFORM B-RELATED"/>
    <property type="match status" value="1"/>
</dbReference>
<dbReference type="Gene3D" id="3.80.10.10">
    <property type="entry name" value="Ribonuclease Inhibitor"/>
    <property type="match status" value="2"/>
</dbReference>
<dbReference type="SUPFAM" id="SSF52047">
    <property type="entry name" value="RNI-like"/>
    <property type="match status" value="2"/>
</dbReference>
<protein>
    <submittedName>
        <fullName evidence="1">Uncharacterized protein</fullName>
    </submittedName>
</protein>
<accession>A0A2Z6NKG7</accession>
<dbReference type="EMBL" id="DF974092">
    <property type="protein sequence ID" value="GAU44988.1"/>
    <property type="molecule type" value="Genomic_DNA"/>
</dbReference>
<dbReference type="GO" id="GO:0019005">
    <property type="term" value="C:SCF ubiquitin ligase complex"/>
    <property type="evidence" value="ECO:0007669"/>
    <property type="project" value="TreeGrafter"/>
</dbReference>
<evidence type="ECO:0000313" key="2">
    <source>
        <dbReference type="Proteomes" id="UP000242715"/>
    </source>
</evidence>
<proteinExistence type="predicted"/>
<dbReference type="AlphaFoldDB" id="A0A2Z6NKG7"/>
<keyword evidence="2" id="KW-1185">Reference proteome</keyword>
<dbReference type="PANTHER" id="PTHR13318:SF106">
    <property type="entry name" value="F-BOX_LRR-REPEAT PROTEIN 2"/>
    <property type="match status" value="1"/>
</dbReference>
<gene>
    <name evidence="1" type="ORF">TSUD_184890</name>
</gene>
<name>A0A2Z6NKG7_TRISU</name>
<dbReference type="InterPro" id="IPR032675">
    <property type="entry name" value="LRR_dom_sf"/>
</dbReference>